<dbReference type="GO" id="GO:0046872">
    <property type="term" value="F:metal ion binding"/>
    <property type="evidence" value="ECO:0007669"/>
    <property type="project" value="InterPro"/>
</dbReference>
<dbReference type="GO" id="GO:0005524">
    <property type="term" value="F:ATP binding"/>
    <property type="evidence" value="ECO:0007669"/>
    <property type="project" value="UniProtKB-UniRule"/>
</dbReference>
<evidence type="ECO:0000313" key="4">
    <source>
        <dbReference type="Proteomes" id="UP000199202"/>
    </source>
</evidence>
<evidence type="ECO:0000259" key="2">
    <source>
        <dbReference type="PROSITE" id="PS50975"/>
    </source>
</evidence>
<dbReference type="Gene3D" id="3.30.470.20">
    <property type="entry name" value="ATP-grasp fold, B domain"/>
    <property type="match status" value="1"/>
</dbReference>
<dbReference type="PANTHER" id="PTHR21621">
    <property type="entry name" value="RIBOSOMAL PROTEIN S6 MODIFICATION PROTEIN"/>
    <property type="match status" value="1"/>
</dbReference>
<dbReference type="SUPFAM" id="SSF56059">
    <property type="entry name" value="Glutathione synthetase ATP-binding domain-like"/>
    <property type="match status" value="1"/>
</dbReference>
<dbReference type="GO" id="GO:0018169">
    <property type="term" value="F:ribosomal S6-glutamic acid ligase activity"/>
    <property type="evidence" value="ECO:0007669"/>
    <property type="project" value="TreeGrafter"/>
</dbReference>
<dbReference type="PANTHER" id="PTHR21621:SF0">
    <property type="entry name" value="BETA-CITRYLGLUTAMATE SYNTHASE B-RELATED"/>
    <property type="match status" value="1"/>
</dbReference>
<keyword evidence="4" id="KW-1185">Reference proteome</keyword>
<protein>
    <recommendedName>
        <fullName evidence="2">ATP-grasp domain-containing protein</fullName>
    </recommendedName>
</protein>
<dbReference type="Proteomes" id="UP000199202">
    <property type="component" value="Unassembled WGS sequence"/>
</dbReference>
<dbReference type="OrthoDB" id="9794735at2"/>
<dbReference type="EMBL" id="FNDJ01000015">
    <property type="protein sequence ID" value="SDK36142.1"/>
    <property type="molecule type" value="Genomic_DNA"/>
</dbReference>
<dbReference type="RefSeq" id="WP_143043937.1">
    <property type="nucleotide sequence ID" value="NZ_FNDJ01000015.1"/>
</dbReference>
<evidence type="ECO:0000313" key="3">
    <source>
        <dbReference type="EMBL" id="SDK36142.1"/>
    </source>
</evidence>
<dbReference type="PROSITE" id="PS50975">
    <property type="entry name" value="ATP_GRASP"/>
    <property type="match status" value="1"/>
</dbReference>
<accession>A0A1G9B9A1</accession>
<dbReference type="GO" id="GO:0005737">
    <property type="term" value="C:cytoplasm"/>
    <property type="evidence" value="ECO:0007669"/>
    <property type="project" value="TreeGrafter"/>
</dbReference>
<name>A0A1G9B9A1_9ACTN</name>
<keyword evidence="1" id="KW-0547">Nucleotide-binding</keyword>
<gene>
    <name evidence="3" type="ORF">SAMN05421869_115198</name>
</gene>
<dbReference type="STRING" id="633440.SAMN05421869_115198"/>
<dbReference type="GO" id="GO:0009432">
    <property type="term" value="P:SOS response"/>
    <property type="evidence" value="ECO:0007669"/>
    <property type="project" value="TreeGrafter"/>
</dbReference>
<organism evidence="3 4">
    <name type="scientific">Nonomuraea jiangxiensis</name>
    <dbReference type="NCBI Taxonomy" id="633440"/>
    <lineage>
        <taxon>Bacteria</taxon>
        <taxon>Bacillati</taxon>
        <taxon>Actinomycetota</taxon>
        <taxon>Actinomycetes</taxon>
        <taxon>Streptosporangiales</taxon>
        <taxon>Streptosporangiaceae</taxon>
        <taxon>Nonomuraea</taxon>
    </lineage>
</organism>
<dbReference type="InterPro" id="IPR011761">
    <property type="entry name" value="ATP-grasp"/>
</dbReference>
<evidence type="ECO:0000256" key="1">
    <source>
        <dbReference type="PROSITE-ProRule" id="PRU00409"/>
    </source>
</evidence>
<feature type="domain" description="ATP-grasp" evidence="2">
    <location>
        <begin position="130"/>
        <end position="314"/>
    </location>
</feature>
<reference evidence="3 4" key="1">
    <citation type="submission" date="2016-10" db="EMBL/GenBank/DDBJ databases">
        <authorList>
            <person name="de Groot N.N."/>
        </authorList>
    </citation>
    <scope>NUCLEOTIDE SEQUENCE [LARGE SCALE GENOMIC DNA]</scope>
    <source>
        <strain evidence="3 4">CGMCC 4.6533</strain>
    </source>
</reference>
<dbReference type="AlphaFoldDB" id="A0A1G9B9A1"/>
<sequence>MIVILGDPRSHEVADVAAHLPAGRVLIVRPDWLDQGRTLTWSGTGLDLGSRTPAGDDVTAVYVRPTVSHDPRGLYCDYLIRPSGTTDPGYHHLVRTEAESTLVGALLGTAARWVNHPGAETIAEHKLRQLTVAREAGLRTPATLISDDPERLAGFWHAHGGEVVTKAVSSLSRRHVKETIVTRRVTAGHLAVLERGTPGVVLFQELVPAALDLRVTLVGPETFSCAIHSQEGDSPLDWRLDQSVPMTPHPLDPRTESALHQVRERLGLEYGAADLRLTPDGVPVFLEINPCPEFSFAEHRVGMPIARAVAALLQ</sequence>
<keyword evidence="1" id="KW-0067">ATP-binding</keyword>
<proteinExistence type="predicted"/>